<comment type="caution">
    <text evidence="1">The sequence shown here is derived from an EMBL/GenBank/DDBJ whole genome shotgun (WGS) entry which is preliminary data.</text>
</comment>
<accession>A0A843VZE2</accession>
<evidence type="ECO:0000313" key="1">
    <source>
        <dbReference type="EMBL" id="MQL99807.1"/>
    </source>
</evidence>
<keyword evidence="2" id="KW-1185">Reference proteome</keyword>
<dbReference type="Proteomes" id="UP000652761">
    <property type="component" value="Unassembled WGS sequence"/>
</dbReference>
<gene>
    <name evidence="1" type="ORF">Taro_032535</name>
</gene>
<organism evidence="1 2">
    <name type="scientific">Colocasia esculenta</name>
    <name type="common">Wild taro</name>
    <name type="synonym">Arum esculentum</name>
    <dbReference type="NCBI Taxonomy" id="4460"/>
    <lineage>
        <taxon>Eukaryota</taxon>
        <taxon>Viridiplantae</taxon>
        <taxon>Streptophyta</taxon>
        <taxon>Embryophyta</taxon>
        <taxon>Tracheophyta</taxon>
        <taxon>Spermatophyta</taxon>
        <taxon>Magnoliopsida</taxon>
        <taxon>Liliopsida</taxon>
        <taxon>Araceae</taxon>
        <taxon>Aroideae</taxon>
        <taxon>Colocasieae</taxon>
        <taxon>Colocasia</taxon>
    </lineage>
</organism>
<proteinExistence type="predicted"/>
<sequence length="88" mass="10133">MLMNGLNLFLDSAVMEVEWKTHVYTLLEVDRGILKEDDGVATSREQKLLASPHATESQCAGRLQENRRGGGVWSRYFRATFGFWLIKW</sequence>
<name>A0A843VZE2_COLES</name>
<evidence type="ECO:0000313" key="2">
    <source>
        <dbReference type="Proteomes" id="UP000652761"/>
    </source>
</evidence>
<reference evidence="1" key="1">
    <citation type="submission" date="2017-07" db="EMBL/GenBank/DDBJ databases">
        <title>Taro Niue Genome Assembly and Annotation.</title>
        <authorList>
            <person name="Atibalentja N."/>
            <person name="Keating K."/>
            <person name="Fields C.J."/>
        </authorList>
    </citation>
    <scope>NUCLEOTIDE SEQUENCE</scope>
    <source>
        <strain evidence="1">Niue_2</strain>
        <tissue evidence="1">Leaf</tissue>
    </source>
</reference>
<dbReference type="AlphaFoldDB" id="A0A843VZE2"/>
<protein>
    <submittedName>
        <fullName evidence="1">Uncharacterized protein</fullName>
    </submittedName>
</protein>
<dbReference type="EMBL" id="NMUH01002413">
    <property type="protein sequence ID" value="MQL99807.1"/>
    <property type="molecule type" value="Genomic_DNA"/>
</dbReference>